<dbReference type="InterPro" id="IPR012925">
    <property type="entry name" value="TipAS_dom"/>
</dbReference>
<protein>
    <submittedName>
        <fullName evidence="2">Unannotated protein</fullName>
    </submittedName>
</protein>
<dbReference type="InterPro" id="IPR036244">
    <property type="entry name" value="TipA-like_antibiotic-bd"/>
</dbReference>
<dbReference type="AlphaFoldDB" id="A0A6J6HE04"/>
<evidence type="ECO:0000259" key="1">
    <source>
        <dbReference type="Pfam" id="PF07739"/>
    </source>
</evidence>
<organism evidence="2">
    <name type="scientific">freshwater metagenome</name>
    <dbReference type="NCBI Taxonomy" id="449393"/>
    <lineage>
        <taxon>unclassified sequences</taxon>
        <taxon>metagenomes</taxon>
        <taxon>ecological metagenomes</taxon>
    </lineage>
</organism>
<dbReference type="Pfam" id="PF07739">
    <property type="entry name" value="TipAS"/>
    <property type="match status" value="1"/>
</dbReference>
<accession>A0A6J6HE04</accession>
<evidence type="ECO:0000313" key="2">
    <source>
        <dbReference type="EMBL" id="CAB4610753.1"/>
    </source>
</evidence>
<sequence length="127" mass="14280">MTDFPNPFEEEAEQKWPDAFAESQRRLSSLTGEELEAVFEEGTGISRDLATALLEGHSADSQKVNGLIGRHYQWICNFWSPTPEAYIGLGQMYVEDPRFNAHYEEFTPGLAAFIALAIEEYVADSLT</sequence>
<name>A0A6J6HE04_9ZZZZ</name>
<proteinExistence type="predicted"/>
<dbReference type="Gene3D" id="1.10.490.50">
    <property type="entry name" value="Antibiotic binding domain of TipA-like multidrug resistance regulators"/>
    <property type="match status" value="1"/>
</dbReference>
<reference evidence="2" key="1">
    <citation type="submission" date="2020-05" db="EMBL/GenBank/DDBJ databases">
        <authorList>
            <person name="Chiriac C."/>
            <person name="Salcher M."/>
            <person name="Ghai R."/>
            <person name="Kavagutti S V."/>
        </authorList>
    </citation>
    <scope>NUCLEOTIDE SEQUENCE</scope>
</reference>
<dbReference type="EMBL" id="CAEZUY010000022">
    <property type="protein sequence ID" value="CAB4610753.1"/>
    <property type="molecule type" value="Genomic_DNA"/>
</dbReference>
<dbReference type="SUPFAM" id="SSF89082">
    <property type="entry name" value="Antibiotic binding domain of TipA-like multidrug resistance regulators"/>
    <property type="match status" value="1"/>
</dbReference>
<feature type="domain" description="TipAS antibiotic-recognition" evidence="1">
    <location>
        <begin position="8"/>
        <end position="121"/>
    </location>
</feature>
<gene>
    <name evidence="2" type="ORF">UFOPK1863_00382</name>
</gene>